<gene>
    <name evidence="4" type="ORF">P0Y53_10930</name>
</gene>
<accession>A0AAJ6BJK8</accession>
<dbReference type="Gene3D" id="2.60.120.1440">
    <property type="match status" value="1"/>
</dbReference>
<dbReference type="AlphaFoldDB" id="A0AAJ6BJK8"/>
<dbReference type="EMBL" id="CP119311">
    <property type="protein sequence ID" value="WEK38014.1"/>
    <property type="molecule type" value="Genomic_DNA"/>
</dbReference>
<evidence type="ECO:0000256" key="1">
    <source>
        <dbReference type="SAM" id="Phobius"/>
    </source>
</evidence>
<dbReference type="Gene3D" id="3.55.50.30">
    <property type="match status" value="1"/>
</dbReference>
<feature type="transmembrane region" description="Helical" evidence="1">
    <location>
        <begin position="80"/>
        <end position="101"/>
    </location>
</feature>
<keyword evidence="1" id="KW-0812">Transmembrane</keyword>
<evidence type="ECO:0000259" key="3">
    <source>
        <dbReference type="Pfam" id="PF16344"/>
    </source>
</evidence>
<evidence type="ECO:0000313" key="4">
    <source>
        <dbReference type="EMBL" id="WEK38014.1"/>
    </source>
</evidence>
<evidence type="ECO:0000313" key="5">
    <source>
        <dbReference type="Proteomes" id="UP001220610"/>
    </source>
</evidence>
<dbReference type="PANTHER" id="PTHR30273">
    <property type="entry name" value="PERIPLASMIC SIGNAL SENSOR AND SIGMA FACTOR ACTIVATOR FECR-RELATED"/>
    <property type="match status" value="1"/>
</dbReference>
<sequence length="350" mass="39868">MTIDKELIEKFFRNQCTDTEAAMVQEYFAQHPEQAEQYLPLQEILADGPARLDEAVTERMLRRIRETYPVKGRVIPAKRLIWYAAAAVMLGIIVVSGKLLFRETEKEKTLAIAATVKKNSVQLLKTVENELAKPMDVRLPDGSAVRIFPGSRIRYLPDFEEDKRQLQLTGKAQFDVRKDVARPFTVTTTDVTVAVLGTSFVVTELTDHKTTIQLIAGSVAVRPRYAKKDYKQVILKPGDELMVTSDEQGSYTMKNVRRQQQALRPLQQEEDPASDTDALTFKNHRLKDIFSRMEERFGLVIKDETGAGIEEKLFTGKFMADDDREFILKTICNLHGLHYRIDGDTVLITK</sequence>
<dbReference type="InterPro" id="IPR006860">
    <property type="entry name" value="FecR"/>
</dbReference>
<feature type="domain" description="FecR protein" evidence="2">
    <location>
        <begin position="135"/>
        <end position="219"/>
    </location>
</feature>
<dbReference type="GO" id="GO:0016989">
    <property type="term" value="F:sigma factor antagonist activity"/>
    <property type="evidence" value="ECO:0007669"/>
    <property type="project" value="TreeGrafter"/>
</dbReference>
<reference evidence="4" key="1">
    <citation type="submission" date="2023-03" db="EMBL/GenBank/DDBJ databases">
        <title>Andean soil-derived lignocellulolytic bacterial consortium as a source of novel taxa and putative plastic-active enzymes.</title>
        <authorList>
            <person name="Diaz-Garcia L."/>
            <person name="Chuvochina M."/>
            <person name="Feuerriegel G."/>
            <person name="Bunk B."/>
            <person name="Sproer C."/>
            <person name="Streit W.R."/>
            <person name="Rodriguez L.M."/>
            <person name="Overmann J."/>
            <person name="Jimenez D.J."/>
        </authorList>
    </citation>
    <scope>NUCLEOTIDE SEQUENCE</scope>
    <source>
        <strain evidence="4">MAG 7</strain>
    </source>
</reference>
<name>A0AAJ6BJK8_9BACT</name>
<keyword evidence="1" id="KW-0472">Membrane</keyword>
<dbReference type="InterPro" id="IPR012373">
    <property type="entry name" value="Ferrdict_sens_TM"/>
</dbReference>
<dbReference type="PIRSF" id="PIRSF018266">
    <property type="entry name" value="FecR"/>
    <property type="match status" value="1"/>
</dbReference>
<proteinExistence type="predicted"/>
<dbReference type="Proteomes" id="UP001220610">
    <property type="component" value="Chromosome"/>
</dbReference>
<dbReference type="Pfam" id="PF16344">
    <property type="entry name" value="FecR_C"/>
    <property type="match status" value="1"/>
</dbReference>
<protein>
    <submittedName>
        <fullName evidence="4">FecR family protein</fullName>
    </submittedName>
</protein>
<evidence type="ECO:0000259" key="2">
    <source>
        <dbReference type="Pfam" id="PF04773"/>
    </source>
</evidence>
<dbReference type="InterPro" id="IPR032508">
    <property type="entry name" value="FecR_C"/>
</dbReference>
<dbReference type="PANTHER" id="PTHR30273:SF2">
    <property type="entry name" value="PROTEIN FECR"/>
    <property type="match status" value="1"/>
</dbReference>
<dbReference type="Pfam" id="PF04773">
    <property type="entry name" value="FecR"/>
    <property type="match status" value="1"/>
</dbReference>
<feature type="domain" description="Protein FecR C-terminal" evidence="3">
    <location>
        <begin position="279"/>
        <end position="348"/>
    </location>
</feature>
<organism evidence="4 5">
    <name type="scientific">Candidatus Pseudobacter hemicellulosilyticus</name>
    <dbReference type="NCBI Taxonomy" id="3121375"/>
    <lineage>
        <taxon>Bacteria</taxon>
        <taxon>Pseudomonadati</taxon>
        <taxon>Bacteroidota</taxon>
        <taxon>Chitinophagia</taxon>
        <taxon>Chitinophagales</taxon>
        <taxon>Chitinophagaceae</taxon>
        <taxon>Pseudobacter</taxon>
    </lineage>
</organism>
<keyword evidence="1" id="KW-1133">Transmembrane helix</keyword>